<reference evidence="1" key="1">
    <citation type="journal article" date="2021" name="Environ. Microbiol.">
        <title>Gene family expansions and transcriptome signatures uncover fungal adaptations to wood decay.</title>
        <authorList>
            <person name="Hage H."/>
            <person name="Miyauchi S."/>
            <person name="Viragh M."/>
            <person name="Drula E."/>
            <person name="Min B."/>
            <person name="Chaduli D."/>
            <person name="Navarro D."/>
            <person name="Favel A."/>
            <person name="Norest M."/>
            <person name="Lesage-Meessen L."/>
            <person name="Balint B."/>
            <person name="Merenyi Z."/>
            <person name="de Eugenio L."/>
            <person name="Morin E."/>
            <person name="Martinez A.T."/>
            <person name="Baldrian P."/>
            <person name="Stursova M."/>
            <person name="Martinez M.J."/>
            <person name="Novotny C."/>
            <person name="Magnuson J.K."/>
            <person name="Spatafora J.W."/>
            <person name="Maurice S."/>
            <person name="Pangilinan J."/>
            <person name="Andreopoulos W."/>
            <person name="LaButti K."/>
            <person name="Hundley H."/>
            <person name="Na H."/>
            <person name="Kuo A."/>
            <person name="Barry K."/>
            <person name="Lipzen A."/>
            <person name="Henrissat B."/>
            <person name="Riley R."/>
            <person name="Ahrendt S."/>
            <person name="Nagy L.G."/>
            <person name="Grigoriev I.V."/>
            <person name="Martin F."/>
            <person name="Rosso M.N."/>
        </authorList>
    </citation>
    <scope>NUCLEOTIDE SEQUENCE</scope>
    <source>
        <strain evidence="1">CBS 384.51</strain>
    </source>
</reference>
<comment type="caution">
    <text evidence="1">The sequence shown here is derived from an EMBL/GenBank/DDBJ whole genome shotgun (WGS) entry which is preliminary data.</text>
</comment>
<keyword evidence="2" id="KW-1185">Reference proteome</keyword>
<evidence type="ECO:0000313" key="1">
    <source>
        <dbReference type="EMBL" id="KAI0088188.1"/>
    </source>
</evidence>
<evidence type="ECO:0000313" key="2">
    <source>
        <dbReference type="Proteomes" id="UP001055072"/>
    </source>
</evidence>
<gene>
    <name evidence="1" type="ORF">BDY19DRAFT_1071816</name>
</gene>
<name>A0ACB8U1L5_9APHY</name>
<accession>A0ACB8U1L5</accession>
<organism evidence="1 2">
    <name type="scientific">Irpex rosettiformis</name>
    <dbReference type="NCBI Taxonomy" id="378272"/>
    <lineage>
        <taxon>Eukaryota</taxon>
        <taxon>Fungi</taxon>
        <taxon>Dikarya</taxon>
        <taxon>Basidiomycota</taxon>
        <taxon>Agaricomycotina</taxon>
        <taxon>Agaricomycetes</taxon>
        <taxon>Polyporales</taxon>
        <taxon>Irpicaceae</taxon>
        <taxon>Irpex</taxon>
    </lineage>
</organism>
<dbReference type="EMBL" id="MU274914">
    <property type="protein sequence ID" value="KAI0088188.1"/>
    <property type="molecule type" value="Genomic_DNA"/>
</dbReference>
<sequence length="725" mass="81762">MPGPGKRKGKAKKSNSGGRDLSNVDIPTVLDAFIDEINDTRDWNAVVEILCRMFDFPDLNKRSGLKKIHANFDEIQKNLDAAYTKYQDNEKVAGGIVGIWAAMCADSLLRNRLFHAGLLEKMMPLFNKRSTRYVGLQALSAVTHHGGVDVRKEIARHTPSLIRLMEELPDDREVNEMVIVTLAHSIPTVVNDEDSSPSVRRQNMSNLDIPTVLRLLLRNLRNSDPSPYLLSHALQLLSSVCLSYYKEVKAIPSLMSLLTACLRSKDVTLRATSFQGLFCIFLQDAVPDRRNLDPNLFMSAIQRGFPSELNDILMSYGPERCDTYLILQATTEFQKALQTCVQDPNHDLYKLGLKLSELVLRTEYSITDGMYQARNERTGQMEVVDVGLPFQMWSDALPHCATAMRNKGTPADLDKADILECKFFIHKQRLPDAYELAKRAIARSPQVAYFYYVIGLSTKDVAEGLRASKKGLRCSRTSPFVRNFLLWRATDHAATLGLAKLQGCRAGDVEYSEGVAFLTSALEDAKAFVSEAPPDTGTMSNMITWFILLTIILRGPELSLDLNELGLPLRKLELTRKFAEFFRNPQLRTQSRLTREHILKYYKTSFNEWKTIVEKLDEVWSTSEELQRSAYRARDNLAAWLEGLSVEDGEHDHPRRSHSTLGMPSVELYRCSYCGNPSAVLRKCSGCGKTRYCDAGCQKQHWSDHKAACKKAQESKPQQGLDGLD</sequence>
<dbReference type="Proteomes" id="UP001055072">
    <property type="component" value="Unassembled WGS sequence"/>
</dbReference>
<proteinExistence type="predicted"/>
<protein>
    <submittedName>
        <fullName evidence="1">Uncharacterized protein</fullName>
    </submittedName>
</protein>